<reference evidence="1 2" key="1">
    <citation type="submission" date="2018-02" db="EMBL/GenBank/DDBJ databases">
        <title>Complete genome sequencing of Faecalibacterium prausnitzii strains isolated from the human gut.</title>
        <authorList>
            <person name="Fitzgerald B.C."/>
            <person name="Shkoporov A.N."/>
            <person name="Ross P.R."/>
            <person name="Hill C."/>
        </authorList>
    </citation>
    <scope>NUCLEOTIDE SEQUENCE [LARGE SCALE GENOMIC DNA]</scope>
    <source>
        <strain evidence="1 2">APC942/18-1</strain>
    </source>
</reference>
<dbReference type="AlphaFoldDB" id="A0AAX1QHI5"/>
<organism evidence="1 2">
    <name type="scientific">Faecalibacterium prausnitzii</name>
    <dbReference type="NCBI Taxonomy" id="853"/>
    <lineage>
        <taxon>Bacteria</taxon>
        <taxon>Bacillati</taxon>
        <taxon>Bacillota</taxon>
        <taxon>Clostridia</taxon>
        <taxon>Eubacteriales</taxon>
        <taxon>Oscillospiraceae</taxon>
        <taxon>Faecalibacterium</taxon>
    </lineage>
</organism>
<dbReference type="RefSeq" id="WP_158396367.1">
    <property type="nucleotide sequence ID" value="NZ_CP026548.1"/>
</dbReference>
<dbReference type="EMBL" id="PRLA01000010">
    <property type="protein sequence ID" value="RAW48248.1"/>
    <property type="molecule type" value="Genomic_DNA"/>
</dbReference>
<name>A0AAX1QHI5_9FIRM</name>
<evidence type="ECO:0000313" key="2">
    <source>
        <dbReference type="Proteomes" id="UP000250997"/>
    </source>
</evidence>
<evidence type="ECO:0000313" key="1">
    <source>
        <dbReference type="EMBL" id="RAW48248.1"/>
    </source>
</evidence>
<gene>
    <name evidence="1" type="ORF">C4N27_11885</name>
</gene>
<sequence length="141" mass="15923">MAEDKKKAKARIIQEYLPRCSRYKCYTQGEIPMSKFEKARESYASGVSYWDVLGMIDESFFGDGSKGFLFTEEGYYTKGSDGCIRYRYHPQYGRLLGYNTPVLDEMLDKLYQVNGDGVSGGEVAEVALKLASAFLDAWLDG</sequence>
<protein>
    <submittedName>
        <fullName evidence="1">Uncharacterized protein</fullName>
    </submittedName>
</protein>
<accession>A0AAX1QHI5</accession>
<proteinExistence type="predicted"/>
<comment type="caution">
    <text evidence="1">The sequence shown here is derived from an EMBL/GenBank/DDBJ whole genome shotgun (WGS) entry which is preliminary data.</text>
</comment>
<dbReference type="Proteomes" id="UP000250997">
    <property type="component" value="Unassembled WGS sequence"/>
</dbReference>